<dbReference type="InterPro" id="IPR014729">
    <property type="entry name" value="Rossmann-like_a/b/a_fold"/>
</dbReference>
<dbReference type="InterPro" id="IPR051599">
    <property type="entry name" value="Cell_Envelope_Assoc"/>
</dbReference>
<proteinExistence type="predicted"/>
<organism evidence="3 4">
    <name type="scientific">Shuttleworthella satelles DSM 14600</name>
    <dbReference type="NCBI Taxonomy" id="626523"/>
    <lineage>
        <taxon>Bacteria</taxon>
        <taxon>Bacillati</taxon>
        <taxon>Bacillota</taxon>
        <taxon>Clostridia</taxon>
        <taxon>Lachnospirales</taxon>
        <taxon>Lachnospiraceae</taxon>
        <taxon>Shuttleworthella</taxon>
    </lineage>
</organism>
<dbReference type="GO" id="GO:0000270">
    <property type="term" value="P:peptidoglycan metabolic process"/>
    <property type="evidence" value="ECO:0007669"/>
    <property type="project" value="TreeGrafter"/>
</dbReference>
<evidence type="ECO:0000259" key="2">
    <source>
        <dbReference type="Pfam" id="PF02698"/>
    </source>
</evidence>
<dbReference type="Pfam" id="PF02698">
    <property type="entry name" value="DUF218"/>
    <property type="match status" value="1"/>
</dbReference>
<sequence length="203" mass="23089">MTLLAIFIYILFSLLVFAFAIATGTMLFAARRLQPDRITGHIPDTLILLGCKIRTRSIESRIRTAADWMKDHPDTICICSGGQGKDEDISEAEYMKEGLTAQGIDWKRLPMERNSTNTRENLALSHRVIASLGRGDSAIIITSAFHCYRAVFLGRREGLHCLALPAPNPRKSFLFFYAREVVAIWVTWLGEFFFRSNYRRPKS</sequence>
<protein>
    <recommendedName>
        <fullName evidence="2">DUF218 domain-containing protein</fullName>
    </recommendedName>
</protein>
<accession>C4G880</accession>
<dbReference type="InterPro" id="IPR003848">
    <property type="entry name" value="DUF218"/>
</dbReference>
<dbReference type="eggNOG" id="COG1434">
    <property type="taxonomic scope" value="Bacteria"/>
</dbReference>
<keyword evidence="4" id="KW-1185">Reference proteome</keyword>
<feature type="domain" description="DUF218" evidence="2">
    <location>
        <begin position="44"/>
        <end position="174"/>
    </location>
</feature>
<evidence type="ECO:0000256" key="1">
    <source>
        <dbReference type="SAM" id="Phobius"/>
    </source>
</evidence>
<dbReference type="Proteomes" id="UP000003494">
    <property type="component" value="Unassembled WGS sequence"/>
</dbReference>
<dbReference type="GO" id="GO:0005886">
    <property type="term" value="C:plasma membrane"/>
    <property type="evidence" value="ECO:0007669"/>
    <property type="project" value="TreeGrafter"/>
</dbReference>
<dbReference type="HOGENOM" id="CLU_051474_3_2_9"/>
<keyword evidence="1" id="KW-1133">Transmembrane helix</keyword>
<dbReference type="RefSeq" id="WP_006905089.1">
    <property type="nucleotide sequence ID" value="NZ_GG665866.1"/>
</dbReference>
<evidence type="ECO:0000313" key="4">
    <source>
        <dbReference type="Proteomes" id="UP000003494"/>
    </source>
</evidence>
<dbReference type="AlphaFoldDB" id="C4G880"/>
<name>C4G880_9FIRM</name>
<dbReference type="PANTHER" id="PTHR30336">
    <property type="entry name" value="INNER MEMBRANE PROTEIN, PROBABLE PERMEASE"/>
    <property type="match status" value="1"/>
</dbReference>
<comment type="caution">
    <text evidence="3">The sequence shown here is derived from an EMBL/GenBank/DDBJ whole genome shotgun (WGS) entry which is preliminary data.</text>
</comment>
<keyword evidence="1" id="KW-0472">Membrane</keyword>
<dbReference type="CDD" id="cd06259">
    <property type="entry name" value="YdcF-like"/>
    <property type="match status" value="1"/>
</dbReference>
<feature type="transmembrane region" description="Helical" evidence="1">
    <location>
        <begin position="6"/>
        <end position="29"/>
    </location>
</feature>
<gene>
    <name evidence="3" type="ORF">GCWU000342_00042</name>
</gene>
<dbReference type="EMBL" id="ACIP02000001">
    <property type="protein sequence ID" value="EEP28701.1"/>
    <property type="molecule type" value="Genomic_DNA"/>
</dbReference>
<dbReference type="Gene3D" id="3.40.50.620">
    <property type="entry name" value="HUPs"/>
    <property type="match status" value="1"/>
</dbReference>
<dbReference type="GO" id="GO:0043164">
    <property type="term" value="P:Gram-negative-bacterium-type cell wall biogenesis"/>
    <property type="evidence" value="ECO:0007669"/>
    <property type="project" value="TreeGrafter"/>
</dbReference>
<dbReference type="PANTHER" id="PTHR30336:SF4">
    <property type="entry name" value="ENVELOPE BIOGENESIS FACTOR ELYC"/>
    <property type="match status" value="1"/>
</dbReference>
<evidence type="ECO:0000313" key="3">
    <source>
        <dbReference type="EMBL" id="EEP28701.1"/>
    </source>
</evidence>
<reference evidence="3" key="1">
    <citation type="submission" date="2009-04" db="EMBL/GenBank/DDBJ databases">
        <authorList>
            <person name="Weinstock G."/>
            <person name="Sodergren E."/>
            <person name="Clifton S."/>
            <person name="Fulton L."/>
            <person name="Fulton B."/>
            <person name="Courtney L."/>
            <person name="Fronick C."/>
            <person name="Harrison M."/>
            <person name="Strong C."/>
            <person name="Farmer C."/>
            <person name="Delahaunty K."/>
            <person name="Markovic C."/>
            <person name="Hall O."/>
            <person name="Minx P."/>
            <person name="Tomlinson C."/>
            <person name="Mitreva M."/>
            <person name="Nelson J."/>
            <person name="Hou S."/>
            <person name="Wollam A."/>
            <person name="Pepin K.H."/>
            <person name="Johnson M."/>
            <person name="Bhonagiri V."/>
            <person name="Nash W.E."/>
            <person name="Warren W."/>
            <person name="Chinwalla A."/>
            <person name="Mardis E.R."/>
            <person name="Wilson R.K."/>
        </authorList>
    </citation>
    <scope>NUCLEOTIDE SEQUENCE [LARGE SCALE GENOMIC DNA]</scope>
    <source>
        <strain evidence="3">DSM 14600</strain>
    </source>
</reference>
<keyword evidence="1" id="KW-0812">Transmembrane</keyword>